<keyword evidence="4" id="KW-0645">Protease</keyword>
<keyword evidence="3" id="KW-0732">Signal</keyword>
<sequence length="494" mass="53790">MNKTIKISLCIMMIAVLALFSRLNPEEPAAVAAENKDGLSAELDRLLKEEPALQGALAGISVRSAETGEVVYNHMGDVRLRPASSLKLLTAAASLSVLGGDYTFATEVLADGTVKGKTLKGNLYIKGKGDPTLLPADFDQMAEDLSQKGITRIRGNLIGDDSWYDDVRYSPDVSWSDEHTYYGAQISALTASPNEDYDAGTVIVDVNPGRKSGGKPAVTVSPKTEYVKIANHAKTVPANGKKDITIEREHGTNTIQIKGTIPKEASKVREWVAVWEPAGYALDLFKQALDRQGIQVLGKVKTASTPNNARRIIVHRSMPLSELIVPFMKLSNNGHAETLVKEMGKTVKKEGSWEKGLEVLHKKLPDFLVDPDNVLLRDGSGISHINLITAHQITSLLYSVQDKPWFSSYLRSLPVSGESDRMVGGTLRNRMKKPELKGKVKAKTGSLSTVSSLSGYVETKSGKTLIFSIILNQLLDEEKGKEIEDKIAERLAGQ</sequence>
<reference evidence="4" key="2">
    <citation type="submission" date="2015-10" db="EMBL/GenBank/DDBJ databases">
        <authorList>
            <person name="Gilbert D.G."/>
        </authorList>
    </citation>
    <scope>NUCLEOTIDE SEQUENCE</scope>
    <source>
        <strain evidence="4">GO-13</strain>
    </source>
</reference>
<evidence type="ECO:0000313" key="5">
    <source>
        <dbReference type="EMBL" id="MEC0486229.1"/>
    </source>
</evidence>
<dbReference type="Gene3D" id="3.50.80.20">
    <property type="entry name" value="D-Ala-D-Ala carboxypeptidase C, peptidase S13"/>
    <property type="match status" value="1"/>
</dbReference>
<dbReference type="OrthoDB" id="9802627at2"/>
<keyword evidence="7" id="KW-1185">Reference proteome</keyword>
<evidence type="ECO:0000256" key="1">
    <source>
        <dbReference type="ARBA" id="ARBA00006096"/>
    </source>
</evidence>
<organism evidence="4 6">
    <name type="scientific">Bacillus glycinifermentans</name>
    <dbReference type="NCBI Taxonomy" id="1664069"/>
    <lineage>
        <taxon>Bacteria</taxon>
        <taxon>Bacillati</taxon>
        <taxon>Bacillota</taxon>
        <taxon>Bacilli</taxon>
        <taxon>Bacillales</taxon>
        <taxon>Bacillaceae</taxon>
        <taxon>Bacillus</taxon>
    </lineage>
</organism>
<dbReference type="Pfam" id="PF02113">
    <property type="entry name" value="Peptidase_S13"/>
    <property type="match status" value="1"/>
</dbReference>
<dbReference type="NCBIfam" id="TIGR00666">
    <property type="entry name" value="PBP4"/>
    <property type="match status" value="1"/>
</dbReference>
<dbReference type="EC" id="3.4.16.4" evidence="5"/>
<keyword evidence="2 5" id="KW-0378">Hydrolase</keyword>
<dbReference type="Gene3D" id="3.40.710.10">
    <property type="entry name" value="DD-peptidase/beta-lactamase superfamily"/>
    <property type="match status" value="2"/>
</dbReference>
<evidence type="ECO:0000313" key="4">
    <source>
        <dbReference type="EMBL" id="KRT92860.1"/>
    </source>
</evidence>
<evidence type="ECO:0000313" key="7">
    <source>
        <dbReference type="Proteomes" id="UP001341297"/>
    </source>
</evidence>
<feature type="chain" id="PRO_5044546921" evidence="3">
    <location>
        <begin position="26"/>
        <end position="494"/>
    </location>
</feature>
<evidence type="ECO:0000313" key="6">
    <source>
        <dbReference type="Proteomes" id="UP000036168"/>
    </source>
</evidence>
<dbReference type="PRINTS" id="PR00922">
    <property type="entry name" value="DADACBPTASE3"/>
</dbReference>
<dbReference type="SUPFAM" id="SSF56601">
    <property type="entry name" value="beta-lactamase/transpeptidase-like"/>
    <property type="match status" value="1"/>
</dbReference>
<accession>A0A0T6BMV2</accession>
<feature type="signal peptide" evidence="3">
    <location>
        <begin position="1"/>
        <end position="25"/>
    </location>
</feature>
<evidence type="ECO:0000256" key="2">
    <source>
        <dbReference type="ARBA" id="ARBA00022801"/>
    </source>
</evidence>
<name>A0A0T6BMV2_9BACI</name>
<dbReference type="RefSeq" id="WP_048355169.1">
    <property type="nucleotide sequence ID" value="NZ_CP023481.1"/>
</dbReference>
<dbReference type="AlphaFoldDB" id="A0A0T6BMV2"/>
<dbReference type="PANTHER" id="PTHR30023">
    <property type="entry name" value="D-ALANYL-D-ALANINE CARBOXYPEPTIDASE"/>
    <property type="match status" value="1"/>
</dbReference>
<dbReference type="EMBL" id="LECW02000026">
    <property type="protein sequence ID" value="KRT92860.1"/>
    <property type="molecule type" value="Genomic_DNA"/>
</dbReference>
<reference evidence="4 6" key="1">
    <citation type="journal article" date="2015" name="Int. J. Syst. Evol. Microbiol.">
        <title>Bacillus glycinifermentans sp. nov., isolated from fermented soybean paste.</title>
        <authorList>
            <person name="Kim S.J."/>
            <person name="Dunlap C.A."/>
            <person name="Kwon S.W."/>
            <person name="Rooney A.P."/>
        </authorList>
    </citation>
    <scope>NUCLEOTIDE SEQUENCE [LARGE SCALE GENOMIC DNA]</scope>
    <source>
        <strain evidence="4 6">GO-13</strain>
    </source>
</reference>
<keyword evidence="4" id="KW-0121">Carboxypeptidase</keyword>
<gene>
    <name evidence="5" type="primary">dacB</name>
    <name evidence="4" type="ORF">AB447_221485</name>
    <name evidence="5" type="ORF">P8828_15635</name>
</gene>
<dbReference type="InterPro" id="IPR012338">
    <property type="entry name" value="Beta-lactam/transpept-like"/>
</dbReference>
<protein>
    <submittedName>
        <fullName evidence="4 5">D-alanyl-D-alanine carboxypeptidase</fullName>
        <ecNumber evidence="5">3.4.16.4</ecNumber>
    </submittedName>
</protein>
<dbReference type="PANTHER" id="PTHR30023:SF0">
    <property type="entry name" value="PENICILLIN-SENSITIVE CARBOXYPEPTIDASE A"/>
    <property type="match status" value="1"/>
</dbReference>
<proteinExistence type="inferred from homology"/>
<comment type="similarity">
    <text evidence="1">Belongs to the peptidase S13 family.</text>
</comment>
<dbReference type="GO" id="GO:0006508">
    <property type="term" value="P:proteolysis"/>
    <property type="evidence" value="ECO:0007669"/>
    <property type="project" value="InterPro"/>
</dbReference>
<comment type="caution">
    <text evidence="4">The sequence shown here is derived from an EMBL/GenBank/DDBJ whole genome shotgun (WGS) entry which is preliminary data.</text>
</comment>
<dbReference type="Proteomes" id="UP000036168">
    <property type="component" value="Unassembled WGS sequence"/>
</dbReference>
<evidence type="ECO:0000256" key="3">
    <source>
        <dbReference type="SAM" id="SignalP"/>
    </source>
</evidence>
<dbReference type="GO" id="GO:0000270">
    <property type="term" value="P:peptidoglycan metabolic process"/>
    <property type="evidence" value="ECO:0007669"/>
    <property type="project" value="TreeGrafter"/>
</dbReference>
<dbReference type="InterPro" id="IPR000667">
    <property type="entry name" value="Peptidase_S13"/>
</dbReference>
<reference evidence="5 7" key="3">
    <citation type="submission" date="2023-03" db="EMBL/GenBank/DDBJ databases">
        <title>Agriculturally important microbes genome sequencing.</title>
        <authorList>
            <person name="Dunlap C."/>
        </authorList>
    </citation>
    <scope>NUCLEOTIDE SEQUENCE [LARGE SCALE GENOMIC DNA]</scope>
    <source>
        <strain evidence="5 7">CBP-3203</strain>
    </source>
</reference>
<dbReference type="STRING" id="1664069.BGLY_2313"/>
<dbReference type="GO" id="GO:0009002">
    <property type="term" value="F:serine-type D-Ala-D-Ala carboxypeptidase activity"/>
    <property type="evidence" value="ECO:0007669"/>
    <property type="project" value="UniProtKB-EC"/>
</dbReference>
<dbReference type="Proteomes" id="UP001341297">
    <property type="component" value="Unassembled WGS sequence"/>
</dbReference>
<dbReference type="EMBL" id="JARRTL010000015">
    <property type="protein sequence ID" value="MEC0486229.1"/>
    <property type="molecule type" value="Genomic_DNA"/>
</dbReference>